<keyword evidence="1" id="KW-1133">Transmembrane helix</keyword>
<evidence type="ECO:0000256" key="1">
    <source>
        <dbReference type="SAM" id="Phobius"/>
    </source>
</evidence>
<evidence type="ECO:0000313" key="2">
    <source>
        <dbReference type="EMBL" id="MBA0807049.1"/>
    </source>
</evidence>
<keyword evidence="3" id="KW-1185">Reference proteome</keyword>
<accession>A0A7J9HB35</accession>
<dbReference type="Proteomes" id="UP000593560">
    <property type="component" value="Unassembled WGS sequence"/>
</dbReference>
<keyword evidence="1" id="KW-0812">Transmembrane</keyword>
<sequence length="92" mass="9828">MGATVISPTYLSAYLLLLCLVCSLKEGYAMGRRATVAESHHLEHSHTIQASSLLPSSICSPATKVMSAVCCFASCRPAVSLSFLFPGPIRIR</sequence>
<gene>
    <name evidence="2" type="ORF">Gohar_022877</name>
</gene>
<comment type="caution">
    <text evidence="2">The sequence shown here is derived from an EMBL/GenBank/DDBJ whole genome shotgun (WGS) entry which is preliminary data.</text>
</comment>
<protein>
    <submittedName>
        <fullName evidence="2">Uncharacterized protein</fullName>
    </submittedName>
</protein>
<organism evidence="2 3">
    <name type="scientific">Gossypium harknessii</name>
    <dbReference type="NCBI Taxonomy" id="34285"/>
    <lineage>
        <taxon>Eukaryota</taxon>
        <taxon>Viridiplantae</taxon>
        <taxon>Streptophyta</taxon>
        <taxon>Embryophyta</taxon>
        <taxon>Tracheophyta</taxon>
        <taxon>Spermatophyta</taxon>
        <taxon>Magnoliopsida</taxon>
        <taxon>eudicotyledons</taxon>
        <taxon>Gunneridae</taxon>
        <taxon>Pentapetalae</taxon>
        <taxon>rosids</taxon>
        <taxon>malvids</taxon>
        <taxon>Malvales</taxon>
        <taxon>Malvaceae</taxon>
        <taxon>Malvoideae</taxon>
        <taxon>Gossypium</taxon>
    </lineage>
</organism>
<dbReference type="EMBL" id="JABFAD010000009">
    <property type="protein sequence ID" value="MBA0807049.1"/>
    <property type="molecule type" value="Genomic_DNA"/>
</dbReference>
<name>A0A7J9HB35_9ROSI</name>
<keyword evidence="1" id="KW-0472">Membrane</keyword>
<feature type="non-terminal residue" evidence="2">
    <location>
        <position position="92"/>
    </location>
</feature>
<reference evidence="2 3" key="1">
    <citation type="journal article" date="2019" name="Genome Biol. Evol.">
        <title>Insights into the evolution of the New World diploid cottons (Gossypium, subgenus Houzingenia) based on genome sequencing.</title>
        <authorList>
            <person name="Grover C.E."/>
            <person name="Arick M.A. 2nd"/>
            <person name="Thrash A."/>
            <person name="Conover J.L."/>
            <person name="Sanders W.S."/>
            <person name="Peterson D.G."/>
            <person name="Frelichowski J.E."/>
            <person name="Scheffler J.A."/>
            <person name="Scheffler B.E."/>
            <person name="Wendel J.F."/>
        </authorList>
    </citation>
    <scope>NUCLEOTIDE SEQUENCE [LARGE SCALE GENOMIC DNA]</scope>
    <source>
        <strain evidence="2">0</strain>
        <tissue evidence="2">Leaf</tissue>
    </source>
</reference>
<proteinExistence type="predicted"/>
<dbReference type="AlphaFoldDB" id="A0A7J9HB35"/>
<feature type="transmembrane region" description="Helical" evidence="1">
    <location>
        <begin position="6"/>
        <end position="24"/>
    </location>
</feature>
<evidence type="ECO:0000313" key="3">
    <source>
        <dbReference type="Proteomes" id="UP000593560"/>
    </source>
</evidence>